<dbReference type="GO" id="GO:0016740">
    <property type="term" value="F:transferase activity"/>
    <property type="evidence" value="ECO:0007669"/>
    <property type="project" value="UniProtKB-KW"/>
</dbReference>
<keyword evidence="6" id="KW-1185">Reference proteome</keyword>
<dbReference type="RefSeq" id="WP_070177675.1">
    <property type="nucleotide sequence ID" value="NZ_BMJR01000002.1"/>
</dbReference>
<keyword evidence="2" id="KW-0328">Glycosyltransferase</keyword>
<evidence type="ECO:0000256" key="2">
    <source>
        <dbReference type="ARBA" id="ARBA00022676"/>
    </source>
</evidence>
<evidence type="ECO:0000313" key="5">
    <source>
        <dbReference type="EMBL" id="OFI33299.1"/>
    </source>
</evidence>
<reference evidence="5 6" key="1">
    <citation type="submission" date="2016-09" db="EMBL/GenBank/DDBJ databases">
        <title>Alteromonas lipolytica, a new species isolated from sea water.</title>
        <authorList>
            <person name="Wu Y.-H."/>
            <person name="Cheng H."/>
            <person name="Xu X.-W."/>
        </authorList>
    </citation>
    <scope>NUCLEOTIDE SEQUENCE [LARGE SCALE GENOMIC DNA]</scope>
    <source>
        <strain evidence="5 6">JW12</strain>
    </source>
</reference>
<dbReference type="STRING" id="1856405.BFC17_03295"/>
<comment type="similarity">
    <text evidence="1">Belongs to the glycosyltransferase 25 family.</text>
</comment>
<dbReference type="Proteomes" id="UP000176037">
    <property type="component" value="Unassembled WGS sequence"/>
</dbReference>
<dbReference type="CDD" id="cd06532">
    <property type="entry name" value="Glyco_transf_25"/>
    <property type="match status" value="1"/>
</dbReference>
<protein>
    <recommendedName>
        <fullName evidence="4">Glycosyl transferase family 25 domain-containing protein</fullName>
    </recommendedName>
</protein>
<proteinExistence type="inferred from homology"/>
<dbReference type="AlphaFoldDB" id="A0A1E8FBL2"/>
<evidence type="ECO:0000313" key="6">
    <source>
        <dbReference type="Proteomes" id="UP000176037"/>
    </source>
</evidence>
<evidence type="ECO:0000256" key="3">
    <source>
        <dbReference type="ARBA" id="ARBA00022679"/>
    </source>
</evidence>
<dbReference type="PANTHER" id="PTHR10730">
    <property type="entry name" value="PROCOLLAGEN-LYSINE,2-OXOGLUTARATE 5-DIOXYGENASE/GLYCOSYLTRANSFERASE 25 FAMILY MEMBER"/>
    <property type="match status" value="1"/>
</dbReference>
<dbReference type="Pfam" id="PF01755">
    <property type="entry name" value="Glyco_transf_25"/>
    <property type="match status" value="1"/>
</dbReference>
<dbReference type="InterPro" id="IPR002654">
    <property type="entry name" value="Glyco_trans_25"/>
</dbReference>
<dbReference type="PANTHER" id="PTHR10730:SF53">
    <property type="entry name" value="GLYCOSYLTRANSFERASE 25 FAMILY MEMBER"/>
    <property type="match status" value="1"/>
</dbReference>
<feature type="domain" description="Glycosyl transferase family 25" evidence="4">
    <location>
        <begin position="7"/>
        <end position="116"/>
    </location>
</feature>
<organism evidence="5 6">
    <name type="scientific">Alteromonas lipolytica</name>
    <dbReference type="NCBI Taxonomy" id="1856405"/>
    <lineage>
        <taxon>Bacteria</taxon>
        <taxon>Pseudomonadati</taxon>
        <taxon>Pseudomonadota</taxon>
        <taxon>Gammaproteobacteria</taxon>
        <taxon>Alteromonadales</taxon>
        <taxon>Alteromonadaceae</taxon>
        <taxon>Alteromonas/Salinimonas group</taxon>
        <taxon>Alteromonas</taxon>
    </lineage>
</organism>
<keyword evidence="3" id="KW-0808">Transferase</keyword>
<dbReference type="InterPro" id="IPR050757">
    <property type="entry name" value="Collagen_mod_GT25"/>
</dbReference>
<gene>
    <name evidence="5" type="ORF">BFC17_03295</name>
</gene>
<dbReference type="OrthoDB" id="9816113at2"/>
<name>A0A1E8FBL2_9ALTE</name>
<sequence length="252" mass="28923">MTCELPPIWLINLDKCADRLVSATEQLQRAGLTAERFSAVNGKALSEEEIAACYDEQANKAFFRRPISRGEIGCYLSHRTLWQRMVDEQIEVAVIIEDDIIIDPKFGEVISKIAQVKHWDMIKLAARRGCEGDERFDLGDGYSLVNFAKVPNCTTGYAITLSGAKKLLSRRRFFRPVDVDLQFYPELNLSVFATQPYRLSANKEFDSEIDKIGGGTRKSGTTFWRNIRYRWQLWRIRKFSKSGDVDKLELQP</sequence>
<evidence type="ECO:0000259" key="4">
    <source>
        <dbReference type="Pfam" id="PF01755"/>
    </source>
</evidence>
<evidence type="ECO:0000256" key="1">
    <source>
        <dbReference type="ARBA" id="ARBA00006721"/>
    </source>
</evidence>
<accession>A0A1E8FBL2</accession>
<comment type="caution">
    <text evidence="5">The sequence shown here is derived from an EMBL/GenBank/DDBJ whole genome shotgun (WGS) entry which is preliminary data.</text>
</comment>
<dbReference type="EMBL" id="MJIC01000015">
    <property type="protein sequence ID" value="OFI33299.1"/>
    <property type="molecule type" value="Genomic_DNA"/>
</dbReference>